<dbReference type="AlphaFoldDB" id="A0A8J3JXZ1"/>
<sequence>MSLLSLMGRGGLAGACAGALSAVVSLVLAEPVIDRAIALEHANAGEGHGAELFSRDTQHVGMLVSVILAGMAIGLLFGLVYAVLHRRDPGADPWGRALRLAGAGFLGVALLPFLRYPTNPPGVGSEATQQARTVTWLAAIAIGLATVSAAGLLAGRLAERGAALPLRQLAPVGVVLVGLALLFTLPSSGDEISTPADLLWSFRLLSLLASVVLWAGIGVGFGLAGLRAGAVADSAAVRAAA</sequence>
<dbReference type="Pfam" id="PF09490">
    <property type="entry name" value="CbtA"/>
    <property type="match status" value="1"/>
</dbReference>
<evidence type="ECO:0000313" key="2">
    <source>
        <dbReference type="EMBL" id="GIF89221.1"/>
    </source>
</evidence>
<feature type="transmembrane region" description="Helical" evidence="1">
    <location>
        <begin position="96"/>
        <end position="114"/>
    </location>
</feature>
<accession>A0A8J3JXZ1</accession>
<feature type="transmembrane region" description="Helical" evidence="1">
    <location>
        <begin position="205"/>
        <end position="226"/>
    </location>
</feature>
<evidence type="ECO:0000256" key="1">
    <source>
        <dbReference type="SAM" id="Phobius"/>
    </source>
</evidence>
<dbReference type="RefSeq" id="WP_191840624.1">
    <property type="nucleotide sequence ID" value="NZ_BAAALB010000011.1"/>
</dbReference>
<keyword evidence="1" id="KW-0812">Transmembrane</keyword>
<keyword evidence="3" id="KW-1185">Reference proteome</keyword>
<dbReference type="InterPro" id="IPR012666">
    <property type="entry name" value="CbtA_put"/>
</dbReference>
<reference evidence="2 3" key="1">
    <citation type="submission" date="2021-01" db="EMBL/GenBank/DDBJ databases">
        <title>Whole genome shotgun sequence of Catellatospora chokoriensis NBRC 107358.</title>
        <authorList>
            <person name="Komaki H."/>
            <person name="Tamura T."/>
        </authorList>
    </citation>
    <scope>NUCLEOTIDE SEQUENCE [LARGE SCALE GENOMIC DNA]</scope>
    <source>
        <strain evidence="2 3">NBRC 107358</strain>
    </source>
</reference>
<evidence type="ECO:0000313" key="3">
    <source>
        <dbReference type="Proteomes" id="UP000619293"/>
    </source>
</evidence>
<organism evidence="2 3">
    <name type="scientific">Catellatospora chokoriensis</name>
    <dbReference type="NCBI Taxonomy" id="310353"/>
    <lineage>
        <taxon>Bacteria</taxon>
        <taxon>Bacillati</taxon>
        <taxon>Actinomycetota</taxon>
        <taxon>Actinomycetes</taxon>
        <taxon>Micromonosporales</taxon>
        <taxon>Micromonosporaceae</taxon>
        <taxon>Catellatospora</taxon>
    </lineage>
</organism>
<proteinExistence type="predicted"/>
<gene>
    <name evidence="2" type="ORF">Cch02nite_26650</name>
</gene>
<comment type="caution">
    <text evidence="2">The sequence shown here is derived from an EMBL/GenBank/DDBJ whole genome shotgun (WGS) entry which is preliminary data.</text>
</comment>
<dbReference type="EMBL" id="BONG01000013">
    <property type="protein sequence ID" value="GIF89221.1"/>
    <property type="molecule type" value="Genomic_DNA"/>
</dbReference>
<feature type="transmembrane region" description="Helical" evidence="1">
    <location>
        <begin position="134"/>
        <end position="154"/>
    </location>
</feature>
<feature type="transmembrane region" description="Helical" evidence="1">
    <location>
        <begin position="62"/>
        <end position="84"/>
    </location>
</feature>
<dbReference type="Proteomes" id="UP000619293">
    <property type="component" value="Unassembled WGS sequence"/>
</dbReference>
<feature type="transmembrane region" description="Helical" evidence="1">
    <location>
        <begin position="166"/>
        <end position="185"/>
    </location>
</feature>
<keyword evidence="1" id="KW-0472">Membrane</keyword>
<protein>
    <submittedName>
        <fullName evidence="2">Membrane protein</fullName>
    </submittedName>
</protein>
<keyword evidence="1" id="KW-1133">Transmembrane helix</keyword>
<name>A0A8J3JXZ1_9ACTN</name>